<proteinExistence type="predicted"/>
<dbReference type="KEGG" id="blq:L21SP5_01589"/>
<dbReference type="STRING" id="1307839.L21SP5_01589"/>
<dbReference type="Proteomes" id="UP000064893">
    <property type="component" value="Chromosome"/>
</dbReference>
<name>A0A0S2HYR5_9BACT</name>
<accession>A0A0S2HYR5</accession>
<evidence type="ECO:0000313" key="2">
    <source>
        <dbReference type="Proteomes" id="UP000064893"/>
    </source>
</evidence>
<organism evidence="1 2">
    <name type="scientific">Salinivirga cyanobacteriivorans</name>
    <dbReference type="NCBI Taxonomy" id="1307839"/>
    <lineage>
        <taxon>Bacteria</taxon>
        <taxon>Pseudomonadati</taxon>
        <taxon>Bacteroidota</taxon>
        <taxon>Bacteroidia</taxon>
        <taxon>Bacteroidales</taxon>
        <taxon>Salinivirgaceae</taxon>
        <taxon>Salinivirga</taxon>
    </lineage>
</organism>
<dbReference type="AlphaFoldDB" id="A0A0S2HYR5"/>
<gene>
    <name evidence="1" type="ORF">L21SP5_01589</name>
</gene>
<keyword evidence="2" id="KW-1185">Reference proteome</keyword>
<sequence length="36" mass="4172">MTSCLNVYNFQFSVMAFYYLVKLANDKSTNEDNNDA</sequence>
<reference evidence="1 2" key="1">
    <citation type="submission" date="2015-11" db="EMBL/GenBank/DDBJ databases">
        <title>Description and complete genome sequence of a novel strain predominating in hypersaline microbial mats and representing a new family of the Bacteriodetes phylum.</title>
        <authorList>
            <person name="Spring S."/>
            <person name="Bunk B."/>
            <person name="Sproer C."/>
            <person name="Klenk H.-P."/>
        </authorList>
    </citation>
    <scope>NUCLEOTIDE SEQUENCE [LARGE SCALE GENOMIC DNA]</scope>
    <source>
        <strain evidence="1 2">L21-Spi-D4</strain>
    </source>
</reference>
<dbReference type="EMBL" id="CP013118">
    <property type="protein sequence ID" value="ALO15235.1"/>
    <property type="molecule type" value="Genomic_DNA"/>
</dbReference>
<evidence type="ECO:0000313" key="1">
    <source>
        <dbReference type="EMBL" id="ALO15235.1"/>
    </source>
</evidence>
<protein>
    <submittedName>
        <fullName evidence="1">Uncharacterized protein</fullName>
    </submittedName>
</protein>